<evidence type="ECO:0000256" key="13">
    <source>
        <dbReference type="ARBA" id="ARBA00034003"/>
    </source>
</evidence>
<dbReference type="GO" id="GO:0006281">
    <property type="term" value="P:DNA repair"/>
    <property type="evidence" value="ECO:0007669"/>
    <property type="project" value="UniProtKB-KW"/>
</dbReference>
<dbReference type="KEGG" id="gsl:Gasu_24280"/>
<keyword evidence="11" id="KW-0539">Nucleus</keyword>
<dbReference type="RefSeq" id="XP_005706800.1">
    <property type="nucleotide sequence ID" value="XM_005706743.1"/>
</dbReference>
<dbReference type="GO" id="GO:0006310">
    <property type="term" value="P:DNA recombination"/>
    <property type="evidence" value="ECO:0007669"/>
    <property type="project" value="UniProtKB-KW"/>
</dbReference>
<dbReference type="SUPFAM" id="SSF50249">
    <property type="entry name" value="Nucleic acid-binding proteins"/>
    <property type="match status" value="1"/>
</dbReference>
<name>M2X1Q8_GALSU</name>
<dbReference type="CDD" id="cd07900">
    <property type="entry name" value="Adenylation_DNA_ligase_I_Euk"/>
    <property type="match status" value="1"/>
</dbReference>
<evidence type="ECO:0000256" key="2">
    <source>
        <dbReference type="ARBA" id="ARBA00007572"/>
    </source>
</evidence>
<dbReference type="Pfam" id="PF04679">
    <property type="entry name" value="DNA_ligase_A_C"/>
    <property type="match status" value="1"/>
</dbReference>
<dbReference type="InterPro" id="IPR012309">
    <property type="entry name" value="DNA_ligase_ATP-dep_C"/>
</dbReference>
<dbReference type="InterPro" id="IPR016059">
    <property type="entry name" value="DNA_ligase_ATP-dep_CS"/>
</dbReference>
<dbReference type="PROSITE" id="PS00697">
    <property type="entry name" value="DNA_LIGASE_A1"/>
    <property type="match status" value="1"/>
</dbReference>
<evidence type="ECO:0000259" key="17">
    <source>
        <dbReference type="PROSITE" id="PS50160"/>
    </source>
</evidence>
<protein>
    <recommendedName>
        <fullName evidence="14">DNA ligase</fullName>
        <ecNumber evidence="14">6.5.1.1</ecNumber>
    </recommendedName>
</protein>
<dbReference type="InterPro" id="IPR012310">
    <property type="entry name" value="DNA_ligase_ATP-dep_cent"/>
</dbReference>
<dbReference type="OMA" id="WIKYKRD"/>
<evidence type="ECO:0000256" key="15">
    <source>
        <dbReference type="RuleBase" id="RU004196"/>
    </source>
</evidence>
<dbReference type="AlphaFoldDB" id="M2X1Q8"/>
<dbReference type="Pfam" id="PF04675">
    <property type="entry name" value="DNA_ligase_A_N"/>
    <property type="match status" value="1"/>
</dbReference>
<dbReference type="STRING" id="130081.M2X1Q8"/>
<keyword evidence="10 14" id="KW-0234">DNA repair</keyword>
<dbReference type="SUPFAM" id="SSF117018">
    <property type="entry name" value="ATP-dependent DNA ligase DNA-binding domain"/>
    <property type="match status" value="1"/>
</dbReference>
<dbReference type="EC" id="6.5.1.1" evidence="14"/>
<keyword evidence="5" id="KW-0235">DNA replication</keyword>
<organism evidence="18 19">
    <name type="scientific">Galdieria sulphuraria</name>
    <name type="common">Red alga</name>
    <dbReference type="NCBI Taxonomy" id="130081"/>
    <lineage>
        <taxon>Eukaryota</taxon>
        <taxon>Rhodophyta</taxon>
        <taxon>Bangiophyceae</taxon>
        <taxon>Galdieriales</taxon>
        <taxon>Galdieriaceae</taxon>
        <taxon>Galdieria</taxon>
    </lineage>
</organism>
<comment type="catalytic activity">
    <reaction evidence="13 14">
        <text>ATP + (deoxyribonucleotide)n-3'-hydroxyl + 5'-phospho-(deoxyribonucleotide)m = (deoxyribonucleotide)n+m + AMP + diphosphate.</text>
        <dbReference type="EC" id="6.5.1.1"/>
    </reaction>
</comment>
<keyword evidence="9 14" id="KW-0233">DNA recombination</keyword>
<evidence type="ECO:0000256" key="10">
    <source>
        <dbReference type="ARBA" id="ARBA00023204"/>
    </source>
</evidence>
<dbReference type="InterPro" id="IPR036599">
    <property type="entry name" value="DNA_ligase_N_sf"/>
</dbReference>
<evidence type="ECO:0000256" key="1">
    <source>
        <dbReference type="ARBA" id="ARBA00004123"/>
    </source>
</evidence>
<evidence type="ECO:0000256" key="8">
    <source>
        <dbReference type="ARBA" id="ARBA00022840"/>
    </source>
</evidence>
<feature type="compositionally biased region" description="Low complexity" evidence="16">
    <location>
        <begin position="81"/>
        <end position="97"/>
    </location>
</feature>
<sequence length="741" mass="83177">MRTRLCFLIPSVHKIFYVQRASLTMKRKASNISPRKQPSTIPKSSIGSYLSILQKEEPSSLDTERQAKENVDQNTNDMRLESQQGSETSSSTSEHSSSLVENAKVVCEEKLDECTFSSVSWQPPSRTPFRFLAEAFEVMEMTTSRLALIKILTQVFRKIVNTTPDDLLPCVYLCTNMLGPAHEGLELKAGEATVLNALSSATGNSVKVLKERLIKLGDIGDLAAECRTTQQTMFKPPSLTIQGVYQEFRTMANLAGKMSTKEREKHLQKLLVSATSQEAKYIARIVLGKLRIHIAYKTVIASLATVFAPCSKTVGKTADEMDSIVKEATATLNAVYSQLPMWDRIIPVLIQNKSTQGLEDHCRLTPGVPVGPMLAKPAKEASDVLERFQECSFVCEYKYDGMRAQIHYLPDGNVKIFSRNAEDDTPKYPDIVENIKFALSKNKAVRSFIIDSEVVAYDPETNVMKSFQELQGRARKEVKLEDIKVSVCVFAFDILFFNGESLLKWSLKERREKLIETFSPVQGKFQFTTSKVFTDWEGVDEMMDEAIQAGCEGLMIKALTGEYSSYEPSNRSQNWLKMKKDYMNSIGDSLDLVPIGAYYGRGKRSGVFGAFLLACYNSETEEFQTVCKLGTGFSDEFLSSITKFYKDGHILAEPKPYYGVSDSPTIIPDVWFDPCQVWETRCADLTLSPSHTAAKGMLSEEDKGIALRFPRFIRIREDKSVDDATTAEQIVELYSNQKSKM</sequence>
<dbReference type="GO" id="GO:0005634">
    <property type="term" value="C:nucleus"/>
    <property type="evidence" value="ECO:0007669"/>
    <property type="project" value="UniProtKB-SubCell"/>
</dbReference>
<comment type="subcellular location">
    <subcellularLocation>
        <location evidence="1">Nucleus</location>
    </subcellularLocation>
</comment>
<dbReference type="InterPro" id="IPR012340">
    <property type="entry name" value="NA-bd_OB-fold"/>
</dbReference>
<dbReference type="Gramene" id="EME30280">
    <property type="protein sequence ID" value="EME30280"/>
    <property type="gene ID" value="Gasu_24280"/>
</dbReference>
<evidence type="ECO:0000256" key="6">
    <source>
        <dbReference type="ARBA" id="ARBA00022741"/>
    </source>
</evidence>
<evidence type="ECO:0000256" key="12">
    <source>
        <dbReference type="ARBA" id="ARBA00023306"/>
    </source>
</evidence>
<evidence type="ECO:0000256" key="16">
    <source>
        <dbReference type="SAM" id="MobiDB-lite"/>
    </source>
</evidence>
<dbReference type="PANTHER" id="PTHR45674:SF4">
    <property type="entry name" value="DNA LIGASE 1"/>
    <property type="match status" value="1"/>
</dbReference>
<evidence type="ECO:0000256" key="11">
    <source>
        <dbReference type="ARBA" id="ARBA00023242"/>
    </source>
</evidence>
<dbReference type="GO" id="GO:0005524">
    <property type="term" value="F:ATP binding"/>
    <property type="evidence" value="ECO:0007669"/>
    <property type="project" value="UniProtKB-KW"/>
</dbReference>
<dbReference type="Proteomes" id="UP000030680">
    <property type="component" value="Unassembled WGS sequence"/>
</dbReference>
<feature type="compositionally biased region" description="Basic and acidic residues" evidence="16">
    <location>
        <begin position="57"/>
        <end position="71"/>
    </location>
</feature>
<dbReference type="PROSITE" id="PS00333">
    <property type="entry name" value="DNA_LIGASE_A2"/>
    <property type="match status" value="1"/>
</dbReference>
<keyword evidence="6 14" id="KW-0547">Nucleotide-binding</keyword>
<dbReference type="Pfam" id="PF01068">
    <property type="entry name" value="DNA_ligase_A_M"/>
    <property type="match status" value="1"/>
</dbReference>
<evidence type="ECO:0000256" key="4">
    <source>
        <dbReference type="ARBA" id="ARBA00022618"/>
    </source>
</evidence>
<dbReference type="EMBL" id="KB454501">
    <property type="protein sequence ID" value="EME30280.1"/>
    <property type="molecule type" value="Genomic_DNA"/>
</dbReference>
<dbReference type="Gene3D" id="1.10.3260.10">
    <property type="entry name" value="DNA ligase, ATP-dependent, N-terminal domain"/>
    <property type="match status" value="1"/>
</dbReference>
<dbReference type="GO" id="GO:0006273">
    <property type="term" value="P:lagging strand elongation"/>
    <property type="evidence" value="ECO:0007669"/>
    <property type="project" value="TreeGrafter"/>
</dbReference>
<gene>
    <name evidence="18" type="ORF">Gasu_24280</name>
</gene>
<dbReference type="InterPro" id="IPR000977">
    <property type="entry name" value="DNA_ligase_ATP-dep"/>
</dbReference>
<evidence type="ECO:0000256" key="9">
    <source>
        <dbReference type="ARBA" id="ARBA00023172"/>
    </source>
</evidence>
<dbReference type="PANTHER" id="PTHR45674">
    <property type="entry name" value="DNA LIGASE 1/3 FAMILY MEMBER"/>
    <property type="match status" value="1"/>
</dbReference>
<keyword evidence="19" id="KW-1185">Reference proteome</keyword>
<feature type="domain" description="ATP-dependent DNA ligase family profile" evidence="17">
    <location>
        <begin position="480"/>
        <end position="617"/>
    </location>
</feature>
<dbReference type="Gene3D" id="2.40.50.140">
    <property type="entry name" value="Nucleic acid-binding proteins"/>
    <property type="match status" value="1"/>
</dbReference>
<dbReference type="FunFam" id="2.40.50.140:FF:000062">
    <property type="entry name" value="DNA ligase"/>
    <property type="match status" value="1"/>
</dbReference>
<dbReference type="GO" id="GO:0051301">
    <property type="term" value="P:cell division"/>
    <property type="evidence" value="ECO:0007669"/>
    <property type="project" value="UniProtKB-KW"/>
</dbReference>
<reference evidence="19" key="1">
    <citation type="journal article" date="2013" name="Science">
        <title>Gene transfer from bacteria and archaea facilitated evolution of an extremophilic eukaryote.</title>
        <authorList>
            <person name="Schonknecht G."/>
            <person name="Chen W.H."/>
            <person name="Ternes C.M."/>
            <person name="Barbier G.G."/>
            <person name="Shrestha R.P."/>
            <person name="Stanke M."/>
            <person name="Brautigam A."/>
            <person name="Baker B.J."/>
            <person name="Banfield J.F."/>
            <person name="Garavito R.M."/>
            <person name="Carr K."/>
            <person name="Wilkerson C."/>
            <person name="Rensing S.A."/>
            <person name="Gagneul D."/>
            <person name="Dickenson N.E."/>
            <person name="Oesterhelt C."/>
            <person name="Lercher M.J."/>
            <person name="Weber A.P."/>
        </authorList>
    </citation>
    <scope>NUCLEOTIDE SEQUENCE [LARGE SCALE GENOMIC DNA]</scope>
    <source>
        <strain evidence="19">074W</strain>
    </source>
</reference>
<dbReference type="eggNOG" id="KOG0967">
    <property type="taxonomic scope" value="Eukaryota"/>
</dbReference>
<accession>M2X1Q8</accession>
<evidence type="ECO:0000313" key="19">
    <source>
        <dbReference type="Proteomes" id="UP000030680"/>
    </source>
</evidence>
<dbReference type="SUPFAM" id="SSF56091">
    <property type="entry name" value="DNA ligase/mRNA capping enzyme, catalytic domain"/>
    <property type="match status" value="1"/>
</dbReference>
<dbReference type="PROSITE" id="PS50160">
    <property type="entry name" value="DNA_LIGASE_A3"/>
    <property type="match status" value="1"/>
</dbReference>
<evidence type="ECO:0000256" key="7">
    <source>
        <dbReference type="ARBA" id="ARBA00022763"/>
    </source>
</evidence>
<feature type="region of interest" description="Disordered" evidence="16">
    <location>
        <begin position="57"/>
        <end position="97"/>
    </location>
</feature>
<evidence type="ECO:0000256" key="3">
    <source>
        <dbReference type="ARBA" id="ARBA00022598"/>
    </source>
</evidence>
<dbReference type="NCBIfam" id="TIGR00574">
    <property type="entry name" value="dnl1"/>
    <property type="match status" value="1"/>
</dbReference>
<dbReference type="OrthoDB" id="206088at2759"/>
<dbReference type="FunFam" id="3.30.470.30:FF:000002">
    <property type="entry name" value="DNA ligase"/>
    <property type="match status" value="1"/>
</dbReference>
<evidence type="ECO:0000256" key="14">
    <source>
        <dbReference type="RuleBase" id="RU000617"/>
    </source>
</evidence>
<dbReference type="InterPro" id="IPR050191">
    <property type="entry name" value="ATP-dep_DNA_ligase"/>
</dbReference>
<dbReference type="GO" id="GO:0003910">
    <property type="term" value="F:DNA ligase (ATP) activity"/>
    <property type="evidence" value="ECO:0007669"/>
    <property type="project" value="UniProtKB-EC"/>
</dbReference>
<comment type="similarity">
    <text evidence="2 15">Belongs to the ATP-dependent DNA ligase family.</text>
</comment>
<evidence type="ECO:0000256" key="5">
    <source>
        <dbReference type="ARBA" id="ARBA00022705"/>
    </source>
</evidence>
<dbReference type="Gene3D" id="3.30.1490.70">
    <property type="match status" value="1"/>
</dbReference>
<dbReference type="GO" id="GO:0071897">
    <property type="term" value="P:DNA biosynthetic process"/>
    <property type="evidence" value="ECO:0007669"/>
    <property type="project" value="InterPro"/>
</dbReference>
<dbReference type="CDD" id="cd07969">
    <property type="entry name" value="OBF_DNA_ligase_I"/>
    <property type="match status" value="1"/>
</dbReference>
<keyword evidence="8 14" id="KW-0067">ATP-binding</keyword>
<keyword evidence="4" id="KW-0132">Cell division</keyword>
<keyword evidence="7 14" id="KW-0227">DNA damage</keyword>
<keyword evidence="3 14" id="KW-0436">Ligase</keyword>
<dbReference type="Gene3D" id="3.30.470.30">
    <property type="entry name" value="DNA ligase/mRNA capping enzyme"/>
    <property type="match status" value="1"/>
</dbReference>
<dbReference type="InterPro" id="IPR012308">
    <property type="entry name" value="DNA_ligase_ATP-dep_N"/>
</dbReference>
<dbReference type="GO" id="GO:0003677">
    <property type="term" value="F:DNA binding"/>
    <property type="evidence" value="ECO:0007669"/>
    <property type="project" value="InterPro"/>
</dbReference>
<proteinExistence type="inferred from homology"/>
<evidence type="ECO:0000313" key="18">
    <source>
        <dbReference type="EMBL" id="EME30280.1"/>
    </source>
</evidence>
<keyword evidence="12" id="KW-0131">Cell cycle</keyword>
<dbReference type="GeneID" id="17089018"/>